<dbReference type="Proteomes" id="UP001055811">
    <property type="component" value="Linkage Group LG09"/>
</dbReference>
<proteinExistence type="predicted"/>
<accession>A0ACB8YU73</accession>
<evidence type="ECO:0000313" key="2">
    <source>
        <dbReference type="Proteomes" id="UP001055811"/>
    </source>
</evidence>
<protein>
    <submittedName>
        <fullName evidence="1">Uncharacterized protein</fullName>
    </submittedName>
</protein>
<organism evidence="1 2">
    <name type="scientific">Cichorium intybus</name>
    <name type="common">Chicory</name>
    <dbReference type="NCBI Taxonomy" id="13427"/>
    <lineage>
        <taxon>Eukaryota</taxon>
        <taxon>Viridiplantae</taxon>
        <taxon>Streptophyta</taxon>
        <taxon>Embryophyta</taxon>
        <taxon>Tracheophyta</taxon>
        <taxon>Spermatophyta</taxon>
        <taxon>Magnoliopsida</taxon>
        <taxon>eudicotyledons</taxon>
        <taxon>Gunneridae</taxon>
        <taxon>Pentapetalae</taxon>
        <taxon>asterids</taxon>
        <taxon>campanulids</taxon>
        <taxon>Asterales</taxon>
        <taxon>Asteraceae</taxon>
        <taxon>Cichorioideae</taxon>
        <taxon>Cichorieae</taxon>
        <taxon>Cichoriinae</taxon>
        <taxon>Cichorium</taxon>
    </lineage>
</organism>
<comment type="caution">
    <text evidence="1">The sequence shown here is derived from an EMBL/GenBank/DDBJ whole genome shotgun (WGS) entry which is preliminary data.</text>
</comment>
<sequence length="335" mass="38384">MDQRLFYYLLPFFSFLPLLLLSKFLLVTHRSHQNLPPSPLSFPVIGHFHLIKDPLHRVLQTLSLKYGPVFTLLFGSRPVLVLSSPSAVKECISQNDVSENRSCLGKNMKHDYTSVIAAPYGPFWRKLRRITTIELFSITRLSSYSDVRQDEIRSLIKTLLLEIVHDNFTRVGLRSRVQDMSFNIIMRVVSGKRSFDPEIHDLKEALNFRDMISGISKARQVSYPTDLLPFLKCIDIQGMKKTLSRLKAKNDASSEDLLDKYWKKDGVSNKQMIEAMLSLKESRPENYSDQILKGIMLTLLLVGKGLIMPKKEPLEAMCKARECMFDVLSKLLDAS</sequence>
<reference evidence="1 2" key="2">
    <citation type="journal article" date="2022" name="Mol. Ecol. Resour.">
        <title>The genomes of chicory, endive, great burdock and yacon provide insights into Asteraceae paleo-polyploidization history and plant inulin production.</title>
        <authorList>
            <person name="Fan W."/>
            <person name="Wang S."/>
            <person name="Wang H."/>
            <person name="Wang A."/>
            <person name="Jiang F."/>
            <person name="Liu H."/>
            <person name="Zhao H."/>
            <person name="Xu D."/>
            <person name="Zhang Y."/>
        </authorList>
    </citation>
    <scope>NUCLEOTIDE SEQUENCE [LARGE SCALE GENOMIC DNA]</scope>
    <source>
        <strain evidence="2">cv. Punajuju</strain>
        <tissue evidence="1">Leaves</tissue>
    </source>
</reference>
<evidence type="ECO:0000313" key="1">
    <source>
        <dbReference type="EMBL" id="KAI3689030.1"/>
    </source>
</evidence>
<keyword evidence="2" id="KW-1185">Reference proteome</keyword>
<dbReference type="EMBL" id="CM042017">
    <property type="protein sequence ID" value="KAI3689030.1"/>
    <property type="molecule type" value="Genomic_DNA"/>
</dbReference>
<name>A0ACB8YU73_CICIN</name>
<reference evidence="2" key="1">
    <citation type="journal article" date="2022" name="Mol. Ecol. Resour.">
        <title>The genomes of chicory, endive, great burdock and yacon provide insights into Asteraceae palaeo-polyploidization history and plant inulin production.</title>
        <authorList>
            <person name="Fan W."/>
            <person name="Wang S."/>
            <person name="Wang H."/>
            <person name="Wang A."/>
            <person name="Jiang F."/>
            <person name="Liu H."/>
            <person name="Zhao H."/>
            <person name="Xu D."/>
            <person name="Zhang Y."/>
        </authorList>
    </citation>
    <scope>NUCLEOTIDE SEQUENCE [LARGE SCALE GENOMIC DNA]</scope>
    <source>
        <strain evidence="2">cv. Punajuju</strain>
    </source>
</reference>
<gene>
    <name evidence="1" type="ORF">L2E82_46978</name>
</gene>